<dbReference type="PANTHER" id="PTHR37423:SF2">
    <property type="entry name" value="MEMBRANE-BOUND LYTIC MUREIN TRANSGLYCOSYLASE C"/>
    <property type="match status" value="1"/>
</dbReference>
<dbReference type="Pfam" id="PF01464">
    <property type="entry name" value="SLT"/>
    <property type="match status" value="1"/>
</dbReference>
<dbReference type="GO" id="GO:0008933">
    <property type="term" value="F:peptidoglycan lytic transglycosylase activity"/>
    <property type="evidence" value="ECO:0007669"/>
    <property type="project" value="InterPro"/>
</dbReference>
<sequence length="394" mass="45420">MIKRWTRSLSALTLIVLTGCSNGISPDRIVRILVSHDPKGAAVELVRDQGRYYATHPRAIKKDVAGFNRLIAKLTDNVHEVWGNKDNLIASRKTYVKYTNHYRTRAAINFQKGFVQVETLATVKPKRELQQAIVATLLTPDDPTKVDLFSDKAFILGSGKPFLYKQVLDQDHQPIEWSWRANRYADYLIKHHLQTRHVGYKKIWYVDFPMSKDSLKIREYRYSNIIRKYAKRYSINEALIYAIIKTESSFNPYAVSHANAYGLMQVVPATAGADVYRRIKKRSGRPTGRALLNPSFNIDIGTAYLHILKSVYLRKIRNPLSRRYSIISAYNGGAGNVFKTFSSRQSWAINRINRLSASQVYRYLTQDHPSLESRRYLYKVNKAEQQFKYLDTAG</sequence>
<evidence type="ECO:0000313" key="5">
    <source>
        <dbReference type="Proteomes" id="UP000295565"/>
    </source>
</evidence>
<dbReference type="InterPro" id="IPR023346">
    <property type="entry name" value="Lysozyme-like_dom_sf"/>
</dbReference>
<keyword evidence="5" id="KW-1185">Reference proteome</keyword>
<evidence type="ECO:0000313" key="4">
    <source>
        <dbReference type="EMBL" id="TCK47242.1"/>
    </source>
</evidence>
<feature type="domain" description="Murein transglycosylase-C N-terminal" evidence="3">
    <location>
        <begin position="61"/>
        <end position="221"/>
    </location>
</feature>
<feature type="domain" description="Transglycosylase SLT" evidence="2">
    <location>
        <begin position="225"/>
        <end position="349"/>
    </location>
</feature>
<proteinExistence type="inferred from homology"/>
<dbReference type="InterPro" id="IPR000189">
    <property type="entry name" value="Transglyc_AS"/>
</dbReference>
<name>A0A4R1J9G8_9GAMM</name>
<dbReference type="PROSITE" id="PS51257">
    <property type="entry name" value="PROKAR_LIPOPROTEIN"/>
    <property type="match status" value="1"/>
</dbReference>
<comment type="caution">
    <text evidence="4">The sequence shown here is derived from an EMBL/GenBank/DDBJ whole genome shotgun (WGS) entry which is preliminary data.</text>
</comment>
<gene>
    <name evidence="4" type="ORF">EV690_2950</name>
</gene>
<reference evidence="4 5" key="1">
    <citation type="submission" date="2019-03" db="EMBL/GenBank/DDBJ databases">
        <title>Genomic Encyclopedia of Type Strains, Phase IV (KMG-IV): sequencing the most valuable type-strain genomes for metagenomic binning, comparative biology and taxonomic classification.</title>
        <authorList>
            <person name="Goeker M."/>
        </authorList>
    </citation>
    <scope>NUCLEOTIDE SEQUENCE [LARGE SCALE GENOMIC DNA]</scope>
    <source>
        <strain evidence="4 5">DSM 18577</strain>
    </source>
</reference>
<dbReference type="CDD" id="cd16893">
    <property type="entry name" value="LT_MltC_MltE"/>
    <property type="match status" value="1"/>
</dbReference>
<evidence type="ECO:0000259" key="2">
    <source>
        <dbReference type="Pfam" id="PF01464"/>
    </source>
</evidence>
<dbReference type="InterPro" id="IPR008258">
    <property type="entry name" value="Transglycosylase_SLT_dom_1"/>
</dbReference>
<dbReference type="Proteomes" id="UP000295565">
    <property type="component" value="Unassembled WGS sequence"/>
</dbReference>
<dbReference type="GO" id="GO:0000270">
    <property type="term" value="P:peptidoglycan metabolic process"/>
    <property type="evidence" value="ECO:0007669"/>
    <property type="project" value="InterPro"/>
</dbReference>
<dbReference type="Gene3D" id="1.10.530.10">
    <property type="match status" value="1"/>
</dbReference>
<protein>
    <submittedName>
        <fullName evidence="4">Membrane-bound lytic murein transglycosylase C</fullName>
    </submittedName>
</protein>
<dbReference type="InterPro" id="IPR024570">
    <property type="entry name" value="Murein_transglycosylaseC_N"/>
</dbReference>
<dbReference type="RefSeq" id="WP_131913696.1">
    <property type="nucleotide sequence ID" value="NZ_OU594967.1"/>
</dbReference>
<dbReference type="NCBIfam" id="NF008670">
    <property type="entry name" value="PRK11671.1"/>
    <property type="match status" value="1"/>
</dbReference>
<comment type="similarity">
    <text evidence="1">Belongs to the transglycosylase Slt family.</text>
</comment>
<dbReference type="PROSITE" id="PS00922">
    <property type="entry name" value="TRANSGLYCOSYLASE"/>
    <property type="match status" value="1"/>
</dbReference>
<dbReference type="EMBL" id="SMGD01000015">
    <property type="protein sequence ID" value="TCK47242.1"/>
    <property type="molecule type" value="Genomic_DNA"/>
</dbReference>
<evidence type="ECO:0000256" key="1">
    <source>
        <dbReference type="ARBA" id="ARBA00007734"/>
    </source>
</evidence>
<dbReference type="Pfam" id="PF11873">
    <property type="entry name" value="Mltc_N"/>
    <property type="match status" value="1"/>
</dbReference>
<dbReference type="GO" id="GO:0016020">
    <property type="term" value="C:membrane"/>
    <property type="evidence" value="ECO:0007669"/>
    <property type="project" value="InterPro"/>
</dbReference>
<accession>A0A4R1J9G8</accession>
<dbReference type="PANTHER" id="PTHR37423">
    <property type="entry name" value="SOLUBLE LYTIC MUREIN TRANSGLYCOSYLASE-RELATED"/>
    <property type="match status" value="1"/>
</dbReference>
<dbReference type="AlphaFoldDB" id="A0A4R1J9G8"/>
<evidence type="ECO:0000259" key="3">
    <source>
        <dbReference type="Pfam" id="PF11873"/>
    </source>
</evidence>
<dbReference type="OrthoDB" id="5620293at2"/>
<organism evidence="4 5">
    <name type="scientific">Celerinatantimonas diazotrophica</name>
    <dbReference type="NCBI Taxonomy" id="412034"/>
    <lineage>
        <taxon>Bacteria</taxon>
        <taxon>Pseudomonadati</taxon>
        <taxon>Pseudomonadota</taxon>
        <taxon>Gammaproteobacteria</taxon>
        <taxon>Celerinatantimonadaceae</taxon>
        <taxon>Celerinatantimonas</taxon>
    </lineage>
</organism>
<dbReference type="SUPFAM" id="SSF53955">
    <property type="entry name" value="Lysozyme-like"/>
    <property type="match status" value="1"/>
</dbReference>